<dbReference type="EMBL" id="JAPESX010000026">
    <property type="protein sequence ID" value="KAJ8123916.1"/>
    <property type="molecule type" value="Genomic_DNA"/>
</dbReference>
<reference evidence="1" key="1">
    <citation type="submission" date="2022-11" db="EMBL/GenBank/DDBJ databases">
        <title>Genome Sequence of Nemania bipapillata.</title>
        <authorList>
            <person name="Buettner E."/>
        </authorList>
    </citation>
    <scope>NUCLEOTIDE SEQUENCE</scope>
    <source>
        <strain evidence="1">CP14</strain>
    </source>
</reference>
<dbReference type="Proteomes" id="UP001153334">
    <property type="component" value="Unassembled WGS sequence"/>
</dbReference>
<evidence type="ECO:0000313" key="1">
    <source>
        <dbReference type="EMBL" id="KAJ8123916.1"/>
    </source>
</evidence>
<gene>
    <name evidence="1" type="ORF">ONZ43_g243</name>
</gene>
<accession>A0ACC2J974</accession>
<protein>
    <submittedName>
        <fullName evidence="1">Uncharacterized protein</fullName>
    </submittedName>
</protein>
<comment type="caution">
    <text evidence="1">The sequence shown here is derived from an EMBL/GenBank/DDBJ whole genome shotgun (WGS) entry which is preliminary data.</text>
</comment>
<sequence>MSPQNRAAYLVDKHAKPLQVGDASYTPPGPGDVVIRNHAVAINPVDVGKQLAGDAMLPWIKYPFVLGNDVSGTVVEVGKAEDGASASYLKPGDRVVGLAVGTTKEFNKSSNSAFQQYTVLRSTLVAKIPDGLPFVNACVLPLGLSTAACGLFMKDYLALQHPVARELQNTNPPRAIVIWGGSTSVGINAIQLAKAAGYEVFTTASPKNFDYVRTLGASHVFDYHDPATVGRLIEALKNKTCVGALAIGKGSLEACITIVSSVPGRRFVSQATIPLDPPQGALGLITTVIGYIWWNISIAVKARLKGVTTKFIWGSDIMLNEVGKMIFNEFLPEALANNSFVAKPDPEVVGDGLESIQTGLDAYKKGVSAKKIVISLQDTANQ</sequence>
<name>A0ACC2J974_9PEZI</name>
<keyword evidence="2" id="KW-1185">Reference proteome</keyword>
<proteinExistence type="predicted"/>
<evidence type="ECO:0000313" key="2">
    <source>
        <dbReference type="Proteomes" id="UP001153334"/>
    </source>
</evidence>
<organism evidence="1 2">
    <name type="scientific">Nemania bipapillata</name>
    <dbReference type="NCBI Taxonomy" id="110536"/>
    <lineage>
        <taxon>Eukaryota</taxon>
        <taxon>Fungi</taxon>
        <taxon>Dikarya</taxon>
        <taxon>Ascomycota</taxon>
        <taxon>Pezizomycotina</taxon>
        <taxon>Sordariomycetes</taxon>
        <taxon>Xylariomycetidae</taxon>
        <taxon>Xylariales</taxon>
        <taxon>Xylariaceae</taxon>
        <taxon>Nemania</taxon>
    </lineage>
</organism>